<feature type="transmembrane region" description="Helical" evidence="7">
    <location>
        <begin position="82"/>
        <end position="103"/>
    </location>
</feature>
<reference evidence="9" key="1">
    <citation type="journal article" date="2019" name="Mitochondrial DNA Part B Resour">
        <title>The complete plastid genome and phylogenetic analysis of Gracilaria edulis.</title>
        <authorList>
            <person name="Liu T."/>
            <person name="Tang X."/>
            <person name="Jia X."/>
            <person name="Wu X."/>
            <person name="Huang M."/>
            <person name="Zeng J."/>
            <person name="Chen W."/>
        </authorList>
    </citation>
    <scope>NUCLEOTIDE SEQUENCE</scope>
</reference>
<feature type="domain" description="ResB-like" evidence="8">
    <location>
        <begin position="352"/>
        <end position="425"/>
    </location>
</feature>
<dbReference type="RefSeq" id="YP_009732022.1">
    <property type="nucleotide sequence ID" value="NC_046041.1"/>
</dbReference>
<dbReference type="Pfam" id="PF05140">
    <property type="entry name" value="ResB"/>
    <property type="match status" value="2"/>
</dbReference>
<comment type="subcellular location">
    <subcellularLocation>
        <location evidence="6">Cellular thylakoid membrane</location>
        <topology evidence="6">Multi-pass membrane protein</topology>
    </subcellularLocation>
    <subcellularLocation>
        <location evidence="1">Membrane</location>
        <topology evidence="1">Multi-pass membrane protein</topology>
    </subcellularLocation>
</comment>
<evidence type="ECO:0000256" key="4">
    <source>
        <dbReference type="ARBA" id="ARBA00022989"/>
    </source>
</evidence>
<keyword evidence="9" id="KW-0934">Plastid</keyword>
<proteinExistence type="inferred from homology"/>
<dbReference type="PANTHER" id="PTHR31566">
    <property type="entry name" value="CYTOCHROME C BIOGENESIS PROTEIN CCS1, CHLOROPLASTIC"/>
    <property type="match status" value="1"/>
</dbReference>
<keyword evidence="3 6" id="KW-0201">Cytochrome c-type biogenesis</keyword>
<evidence type="ECO:0000313" key="9">
    <source>
        <dbReference type="EMBL" id="QHS70469.1"/>
    </source>
</evidence>
<evidence type="ECO:0000256" key="3">
    <source>
        <dbReference type="ARBA" id="ARBA00022748"/>
    </source>
</evidence>
<sequence>METIKLKNILWQTLKKLSHLSISISLLLIIAFISMIGTIIEQNQSTAYYEKNYPINIEPFKLIINWKTIINLGLDHIYSNPFFIIILTLFFFSLLTCTFSNQLPALKNARKWKFLQKTKQVNNKAHFTEMNHISICNILYSLHINNYYIFHKQNNIYSYKGLAGRIAPIFVHFSIILTLIGCLINLLYGFTAQEIIPEGEIFHVKNIIESGFNSKLPNNLIGKINNFSIEYNNDNSIKQFFSNIAIYNNKNQYINQKYIFVNSPLIFNNVTFYQTDWEINSIRLKIGNSETIQKTILKNTINNQNLWSCQLPINNKSYVILVFTKLNDRIFIYDQLNTFITSIKLKEKVVIDNTTLKIIEIMAKTGLQIKIDPGISVTYTGFFILMISIMISYMSYSQIWVTTTKEFMELAGFTNRATLTFEEDIINIEEIYTNYTWPSNLSVQMCNK</sequence>
<evidence type="ECO:0000259" key="8">
    <source>
        <dbReference type="Pfam" id="PF05140"/>
    </source>
</evidence>
<feature type="transmembrane region" description="Helical" evidence="7">
    <location>
        <begin position="169"/>
        <end position="190"/>
    </location>
</feature>
<keyword evidence="6" id="KW-0793">Thylakoid</keyword>
<comment type="subunit">
    <text evidence="6">May interact with CcsA.</text>
</comment>
<dbReference type="GO" id="GO:0017004">
    <property type="term" value="P:cytochrome complex assembly"/>
    <property type="evidence" value="ECO:0007669"/>
    <property type="project" value="UniProtKB-UniRule"/>
</dbReference>
<comment type="function">
    <text evidence="6">Required during biogenesis of c-type cytochromes (cytochrome c6 and cytochrome f) at the step of heme attachment.</text>
</comment>
<evidence type="ECO:0000256" key="5">
    <source>
        <dbReference type="ARBA" id="ARBA00023136"/>
    </source>
</evidence>
<dbReference type="GO" id="GO:0042651">
    <property type="term" value="C:thylakoid membrane"/>
    <property type="evidence" value="ECO:0007669"/>
    <property type="project" value="UniProtKB-UniRule"/>
</dbReference>
<dbReference type="PANTHER" id="PTHR31566:SF0">
    <property type="entry name" value="CYTOCHROME C BIOGENESIS PROTEIN CCS1, CHLOROPLASTIC"/>
    <property type="match status" value="1"/>
</dbReference>
<feature type="transmembrane region" description="Helical" evidence="7">
    <location>
        <begin position="377"/>
        <end position="396"/>
    </location>
</feature>
<feature type="domain" description="ResB-like" evidence="8">
    <location>
        <begin position="22"/>
        <end position="301"/>
    </location>
</feature>
<dbReference type="GeneID" id="44151918"/>
<organism evidence="9">
    <name type="scientific">Gracilaria edulis</name>
    <dbReference type="NCBI Taxonomy" id="172966"/>
    <lineage>
        <taxon>Eukaryota</taxon>
        <taxon>Rhodophyta</taxon>
        <taxon>Florideophyceae</taxon>
        <taxon>Rhodymeniophycidae</taxon>
        <taxon>Gracilariales</taxon>
        <taxon>Gracilariaceae</taxon>
        <taxon>Gracilaria</taxon>
    </lineage>
</organism>
<keyword evidence="5 6" id="KW-0472">Membrane</keyword>
<dbReference type="InterPro" id="IPR023494">
    <property type="entry name" value="Cyt_c_bgen_Ccs1/CcsB/ResB"/>
</dbReference>
<evidence type="ECO:0000256" key="1">
    <source>
        <dbReference type="ARBA" id="ARBA00004141"/>
    </source>
</evidence>
<dbReference type="AlphaFoldDB" id="A0A6C0A8U8"/>
<gene>
    <name evidence="6 9" type="primary">ccs1</name>
    <name evidence="6" type="synonym">ccsB</name>
</gene>
<evidence type="ECO:0000256" key="6">
    <source>
        <dbReference type="HAMAP-Rule" id="MF_01392"/>
    </source>
</evidence>
<evidence type="ECO:0000256" key="7">
    <source>
        <dbReference type="SAM" id="Phobius"/>
    </source>
</evidence>
<feature type="transmembrane region" description="Helical" evidence="7">
    <location>
        <begin position="20"/>
        <end position="40"/>
    </location>
</feature>
<keyword evidence="2 6" id="KW-0812">Transmembrane</keyword>
<dbReference type="InterPro" id="IPR007816">
    <property type="entry name" value="ResB-like_domain"/>
</dbReference>
<protein>
    <recommendedName>
        <fullName evidence="6">Cytochrome c biogenesis protein CcsB</fullName>
    </recommendedName>
</protein>
<evidence type="ECO:0000256" key="2">
    <source>
        <dbReference type="ARBA" id="ARBA00022692"/>
    </source>
</evidence>
<keyword evidence="4 6" id="KW-1133">Transmembrane helix</keyword>
<name>A0A6C0A8U8_9FLOR</name>
<accession>A0A6C0A8U8</accession>
<dbReference type="HAMAP" id="MF_01392">
    <property type="entry name" value="CytC_Ccs1"/>
    <property type="match status" value="1"/>
</dbReference>
<geneLocation type="plastid" evidence="9"/>
<comment type="similarity">
    <text evidence="6">Belongs to the Ccs1/CcsB family.</text>
</comment>
<dbReference type="EMBL" id="MN053318">
    <property type="protein sequence ID" value="QHS70469.1"/>
    <property type="molecule type" value="Genomic_DNA"/>
</dbReference>